<feature type="domain" description="HTH cro/C1-type" evidence="1">
    <location>
        <begin position="22"/>
        <end position="76"/>
    </location>
</feature>
<dbReference type="RefSeq" id="WP_175457114.1">
    <property type="nucleotide sequence ID" value="NZ_JAANNT010000020.1"/>
</dbReference>
<protein>
    <submittedName>
        <fullName evidence="2">Helix-turn-helix domain-containing protein</fullName>
    </submittedName>
</protein>
<dbReference type="CDD" id="cd00093">
    <property type="entry name" value="HTH_XRE"/>
    <property type="match status" value="1"/>
</dbReference>
<name>A0A7Y6F168_9ACTN</name>
<proteinExistence type="predicted"/>
<organism evidence="2 3">
    <name type="scientific">Streptomyces odorifer</name>
    <dbReference type="NCBI Taxonomy" id="53450"/>
    <lineage>
        <taxon>Bacteria</taxon>
        <taxon>Bacillati</taxon>
        <taxon>Actinomycetota</taxon>
        <taxon>Actinomycetes</taxon>
        <taxon>Kitasatosporales</taxon>
        <taxon>Streptomycetaceae</taxon>
        <taxon>Streptomyces</taxon>
        <taxon>Streptomyces albidoflavus group</taxon>
    </lineage>
</organism>
<dbReference type="SUPFAM" id="SSF47413">
    <property type="entry name" value="lambda repressor-like DNA-binding domains"/>
    <property type="match status" value="1"/>
</dbReference>
<dbReference type="GO" id="GO:0003677">
    <property type="term" value="F:DNA binding"/>
    <property type="evidence" value="ECO:0007669"/>
    <property type="project" value="InterPro"/>
</dbReference>
<evidence type="ECO:0000313" key="3">
    <source>
        <dbReference type="Proteomes" id="UP000540128"/>
    </source>
</evidence>
<dbReference type="Gene3D" id="1.10.260.40">
    <property type="entry name" value="lambda repressor-like DNA-binding domains"/>
    <property type="match status" value="1"/>
</dbReference>
<dbReference type="InterPro" id="IPR010982">
    <property type="entry name" value="Lambda_DNA-bd_dom_sf"/>
</dbReference>
<keyword evidence="3" id="KW-1185">Reference proteome</keyword>
<dbReference type="AlphaFoldDB" id="A0A7Y6F168"/>
<dbReference type="SMART" id="SM00530">
    <property type="entry name" value="HTH_XRE"/>
    <property type="match status" value="1"/>
</dbReference>
<dbReference type="Pfam" id="PF19054">
    <property type="entry name" value="DUF5753"/>
    <property type="match status" value="1"/>
</dbReference>
<dbReference type="InterPro" id="IPR043917">
    <property type="entry name" value="DUF5753"/>
</dbReference>
<sequence length="296" mass="32507">MSDFTTDAARATALGRVLGARLRHLRTDAGTSLDAVARRLGVSSHTIGRIERGLHPPREDQIARLLDHYQVPDDEQRAAAELLRQDQTSEGQYQVADALPGWLARATGVERTASHLHAYALHHFPAPVQTPEYARALAGAAYPERSLAANADHILRRVDRARLLKLSPRATCVVIIDEALLLRAPADAAVHRRQLQHLHALTADNPNVHIGIRRLFAPAPIPLPSHGSVTYCARGRGPDDDLVLAETLHGAHHFAASVAAEYRETLFQLTRCSTDRPKTLAILQRHIDHLPAPARI</sequence>
<dbReference type="Proteomes" id="UP000540128">
    <property type="component" value="Unassembled WGS sequence"/>
</dbReference>
<evidence type="ECO:0000259" key="1">
    <source>
        <dbReference type="PROSITE" id="PS50943"/>
    </source>
</evidence>
<evidence type="ECO:0000313" key="2">
    <source>
        <dbReference type="EMBL" id="NUV30836.1"/>
    </source>
</evidence>
<dbReference type="Pfam" id="PF13560">
    <property type="entry name" value="HTH_31"/>
    <property type="match status" value="1"/>
</dbReference>
<dbReference type="PROSITE" id="PS50943">
    <property type="entry name" value="HTH_CROC1"/>
    <property type="match status" value="1"/>
</dbReference>
<accession>A0A7Y6F168</accession>
<comment type="caution">
    <text evidence="2">The sequence shown here is derived from an EMBL/GenBank/DDBJ whole genome shotgun (WGS) entry which is preliminary data.</text>
</comment>
<dbReference type="InterPro" id="IPR001387">
    <property type="entry name" value="Cro/C1-type_HTH"/>
</dbReference>
<dbReference type="EMBL" id="JAANNT010000020">
    <property type="protein sequence ID" value="NUV30836.1"/>
    <property type="molecule type" value="Genomic_DNA"/>
</dbReference>
<reference evidence="2 3" key="1">
    <citation type="submission" date="2020-03" db="EMBL/GenBank/DDBJ databases">
        <title>Complete genome sequence of sixteen Streptomyces strains facilitates identification of candidate genes involved in plant growth-promotion in grain legumes and cereals.</title>
        <authorList>
            <person name="Gopalakrishnan S."/>
            <person name="Thakur V."/>
            <person name="Saxena R."/>
            <person name="Vadlamudi S."/>
            <person name="Purohit S."/>
            <person name="Kumar V."/>
            <person name="Rathore A."/>
            <person name="Chitikineni A."/>
            <person name="Varshney R.K."/>
        </authorList>
    </citation>
    <scope>NUCLEOTIDE SEQUENCE [LARGE SCALE GENOMIC DNA]</scope>
    <source>
        <strain evidence="2 3">KAI-180</strain>
    </source>
</reference>
<gene>
    <name evidence="2" type="ORF">G6W59_21430</name>
</gene>